<evidence type="ECO:0000256" key="1">
    <source>
        <dbReference type="SAM" id="Phobius"/>
    </source>
</evidence>
<gene>
    <name evidence="2" type="ORF">N7U66_18190</name>
</gene>
<name>A0A9E8MUL9_9FLAO</name>
<organism evidence="2 3">
    <name type="scientific">Lacinutrix neustonica</name>
    <dbReference type="NCBI Taxonomy" id="2980107"/>
    <lineage>
        <taxon>Bacteria</taxon>
        <taxon>Pseudomonadati</taxon>
        <taxon>Bacteroidota</taxon>
        <taxon>Flavobacteriia</taxon>
        <taxon>Flavobacteriales</taxon>
        <taxon>Flavobacteriaceae</taxon>
        <taxon>Lacinutrix</taxon>
    </lineage>
</organism>
<dbReference type="KEGG" id="lnu:N7U66_18190"/>
<dbReference type="RefSeq" id="WP_267676391.1">
    <property type="nucleotide sequence ID" value="NZ_CP113088.1"/>
</dbReference>
<keyword evidence="3" id="KW-1185">Reference proteome</keyword>
<dbReference type="AlphaFoldDB" id="A0A9E8MUL9"/>
<keyword evidence="1" id="KW-0812">Transmembrane</keyword>
<evidence type="ECO:0000313" key="3">
    <source>
        <dbReference type="Proteomes" id="UP001164705"/>
    </source>
</evidence>
<dbReference type="EMBL" id="CP113088">
    <property type="protein sequence ID" value="WAC01793.1"/>
    <property type="molecule type" value="Genomic_DNA"/>
</dbReference>
<protein>
    <submittedName>
        <fullName evidence="2">Uncharacterized protein</fullName>
    </submittedName>
</protein>
<accession>A0A9E8MUL9</accession>
<keyword evidence="1" id="KW-1133">Transmembrane helix</keyword>
<feature type="transmembrane region" description="Helical" evidence="1">
    <location>
        <begin position="44"/>
        <end position="72"/>
    </location>
</feature>
<evidence type="ECO:0000313" key="2">
    <source>
        <dbReference type="EMBL" id="WAC01793.1"/>
    </source>
</evidence>
<keyword evidence="1" id="KW-0472">Membrane</keyword>
<feature type="transmembrane region" description="Helical" evidence="1">
    <location>
        <begin position="9"/>
        <end position="32"/>
    </location>
</feature>
<dbReference type="Proteomes" id="UP001164705">
    <property type="component" value="Chromosome"/>
</dbReference>
<reference evidence="2" key="1">
    <citation type="submission" date="2022-11" db="EMBL/GenBank/DDBJ databases">
        <title>Lacinutrix neustonica HL-RS19T sp. nov., isolated from the surface microlayer sample of brackish Lake Shihwa.</title>
        <authorList>
            <person name="Choi J.Y."/>
            <person name="Hwang C.Y."/>
        </authorList>
    </citation>
    <scope>NUCLEOTIDE SEQUENCE</scope>
    <source>
        <strain evidence="2">HL-RS19</strain>
    </source>
</reference>
<sequence length="122" mass="14115">MMNLLNSSIFVSAATWGTLLLELVLFAVIFSNKKTKLLVFPPGVMFHFFIILFLGLVSFFFAMLGGLILYLIPSETPPPVLKLKPIPFRIRNDKRENQVFSFFKWKKYPEKQRIKTNVTEKG</sequence>
<proteinExistence type="predicted"/>